<protein>
    <recommendedName>
        <fullName evidence="3">Reverse transcriptase domain-containing protein</fullName>
    </recommendedName>
</protein>
<comment type="caution">
    <text evidence="1">The sequence shown here is derived from an EMBL/GenBank/DDBJ whole genome shotgun (WGS) entry which is preliminary data.</text>
</comment>
<dbReference type="AlphaFoldDB" id="A0ABD3M297"/>
<dbReference type="PANTHER" id="PTHR21301">
    <property type="entry name" value="REVERSE TRANSCRIPTASE"/>
    <property type="match status" value="1"/>
</dbReference>
<evidence type="ECO:0000313" key="1">
    <source>
        <dbReference type="EMBL" id="KAL3758088.1"/>
    </source>
</evidence>
<dbReference type="PANTHER" id="PTHR21301:SF10">
    <property type="entry name" value="REVERSE TRANSCRIPTASE DOMAIN-CONTAINING PROTEIN"/>
    <property type="match status" value="1"/>
</dbReference>
<keyword evidence="2" id="KW-1185">Reference proteome</keyword>
<dbReference type="EMBL" id="JALLBG020000241">
    <property type="protein sequence ID" value="KAL3758088.1"/>
    <property type="molecule type" value="Genomic_DNA"/>
</dbReference>
<gene>
    <name evidence="1" type="ORF">ACHAWU_009292</name>
</gene>
<reference evidence="1 2" key="1">
    <citation type="submission" date="2024-10" db="EMBL/GenBank/DDBJ databases">
        <title>Updated reference genomes for cyclostephanoid diatoms.</title>
        <authorList>
            <person name="Roberts W.R."/>
            <person name="Alverson A.J."/>
        </authorList>
    </citation>
    <scope>NUCLEOTIDE SEQUENCE [LARGE SCALE GENOMIC DNA]</scope>
    <source>
        <strain evidence="1 2">AJA232-27</strain>
    </source>
</reference>
<organism evidence="1 2">
    <name type="scientific">Discostella pseudostelligera</name>
    <dbReference type="NCBI Taxonomy" id="259834"/>
    <lineage>
        <taxon>Eukaryota</taxon>
        <taxon>Sar</taxon>
        <taxon>Stramenopiles</taxon>
        <taxon>Ochrophyta</taxon>
        <taxon>Bacillariophyta</taxon>
        <taxon>Coscinodiscophyceae</taxon>
        <taxon>Thalassiosirophycidae</taxon>
        <taxon>Stephanodiscales</taxon>
        <taxon>Stephanodiscaceae</taxon>
        <taxon>Discostella</taxon>
    </lineage>
</organism>
<evidence type="ECO:0008006" key="3">
    <source>
        <dbReference type="Google" id="ProtNLM"/>
    </source>
</evidence>
<name>A0ABD3M297_9STRA</name>
<accession>A0ABD3M297</accession>
<evidence type="ECO:0000313" key="2">
    <source>
        <dbReference type="Proteomes" id="UP001530293"/>
    </source>
</evidence>
<sequence length="694" mass="79804">MNPLVYFKPVRKLAFHNLTSTQQLPPAADQLLGLGLKFIPTPRINTTSPDVERSLARFERDMGLRVFFAGDDPSETYEPNQLRGTSIWRAPLPPQEIDSRIQHFAQSIEQAFIPRDTHPNLSKLQQSVLLKLKRNKNITILSADKGLGPVGVDTKQYVEWGLKHLLDTTTYSILSNEQAIDECNTLYKEISKWICTHRQSLDDDTTRYIRERVEKARAEPFGYFYLLAKLHKTPISTRPVCSDCASLPHSIGKWVDKQLQPIVRQQRTYFQDSFALKLLLENLETLPPNACLFTYDAVSMYTNINTEECLQRLESFLSNPATIEKYPHLSPRALIEALHIVMYNNRMKFGNIHVRQHKGIAMGMAPAPSIANLFVAIYEETHIPTFPSSSLHFLRRFIDDGFGIWLRNPNQQEDDANWDLFQSIINGMGLQWEFSSRSSTVTFMDLNIHLRRGRLFTSLYAKPMALHLYIPPTSCHAPGIATGLVFGHFYRMYKLCSHQHDIEQEMYLFFKRLLDRGYTFSQLAPLFLAAETQGKLRAETRRAQLENPQTDPPRTPGNSSIQQTFFHSQYHPSNPPSKEIQRLWRTHILSPPGRPHLNQLRNHEGYPITINKLVVAFSRAPNLGNLLSCRKLHVNIEDYTDTPLPQNRRDNNTVEGDETEGRMFEEVRFSDTTSIVDVSRVVPSFGDKVKPRRF</sequence>
<dbReference type="Proteomes" id="UP001530293">
    <property type="component" value="Unassembled WGS sequence"/>
</dbReference>
<proteinExistence type="predicted"/>